<feature type="region of interest" description="Disordered" evidence="1">
    <location>
        <begin position="54"/>
        <end position="78"/>
    </location>
</feature>
<comment type="caution">
    <text evidence="2">The sequence shown here is derived from an EMBL/GenBank/DDBJ whole genome shotgun (WGS) entry which is preliminary data.</text>
</comment>
<dbReference type="Proteomes" id="UP001595868">
    <property type="component" value="Unassembled WGS sequence"/>
</dbReference>
<gene>
    <name evidence="2" type="ORF">ACFOX0_06710</name>
</gene>
<evidence type="ECO:0000313" key="2">
    <source>
        <dbReference type="EMBL" id="MFC4105627.1"/>
    </source>
</evidence>
<evidence type="ECO:0000313" key="3">
    <source>
        <dbReference type="Proteomes" id="UP001595868"/>
    </source>
</evidence>
<organism evidence="2 3">
    <name type="scientific">Micromonospora zhanjiangensis</name>
    <dbReference type="NCBI Taxonomy" id="1522057"/>
    <lineage>
        <taxon>Bacteria</taxon>
        <taxon>Bacillati</taxon>
        <taxon>Actinomycetota</taxon>
        <taxon>Actinomycetes</taxon>
        <taxon>Micromonosporales</taxon>
        <taxon>Micromonosporaceae</taxon>
        <taxon>Micromonospora</taxon>
    </lineage>
</organism>
<name>A0ABV8KHQ0_9ACTN</name>
<dbReference type="EMBL" id="JBHSBN010000003">
    <property type="protein sequence ID" value="MFC4105627.1"/>
    <property type="molecule type" value="Genomic_DNA"/>
</dbReference>
<accession>A0ABV8KHQ0</accession>
<evidence type="ECO:0000256" key="1">
    <source>
        <dbReference type="SAM" id="MobiDB-lite"/>
    </source>
</evidence>
<dbReference type="RefSeq" id="WP_377542794.1">
    <property type="nucleotide sequence ID" value="NZ_JBHSBN010000003.1"/>
</dbReference>
<keyword evidence="3" id="KW-1185">Reference proteome</keyword>
<sequence length="78" mass="8740">MARQWFDDMAVAGKEGPVIKDAAQPYRGGRRDWIKVKRRDTLDVICAAGIGPLEQPRADTTSKGAEHRHRVLGDRGQR</sequence>
<proteinExistence type="predicted"/>
<reference evidence="3" key="1">
    <citation type="journal article" date="2019" name="Int. J. Syst. Evol. Microbiol.">
        <title>The Global Catalogue of Microorganisms (GCM) 10K type strain sequencing project: providing services to taxonomists for standard genome sequencing and annotation.</title>
        <authorList>
            <consortium name="The Broad Institute Genomics Platform"/>
            <consortium name="The Broad Institute Genome Sequencing Center for Infectious Disease"/>
            <person name="Wu L."/>
            <person name="Ma J."/>
        </authorList>
    </citation>
    <scope>NUCLEOTIDE SEQUENCE [LARGE SCALE GENOMIC DNA]</scope>
    <source>
        <strain evidence="3">2902at01</strain>
    </source>
</reference>
<protein>
    <submittedName>
        <fullName evidence="2">Uncharacterized protein</fullName>
    </submittedName>
</protein>